<dbReference type="Proteomes" id="UP001157161">
    <property type="component" value="Unassembled WGS sequence"/>
</dbReference>
<protein>
    <recommendedName>
        <fullName evidence="5">CobW/HypB/UreG nucleotide-binding domain-containing protein</fullName>
    </recommendedName>
</protein>
<proteinExistence type="predicted"/>
<evidence type="ECO:0000313" key="4">
    <source>
        <dbReference type="Proteomes" id="UP001157161"/>
    </source>
</evidence>
<evidence type="ECO:0000313" key="3">
    <source>
        <dbReference type="EMBL" id="GMA33339.1"/>
    </source>
</evidence>
<evidence type="ECO:0008006" key="5">
    <source>
        <dbReference type="Google" id="ProtNLM"/>
    </source>
</evidence>
<organism evidence="3 4">
    <name type="scientific">Litorihabitans aurantiacus</name>
    <dbReference type="NCBI Taxonomy" id="1930061"/>
    <lineage>
        <taxon>Bacteria</taxon>
        <taxon>Bacillati</taxon>
        <taxon>Actinomycetota</taxon>
        <taxon>Actinomycetes</taxon>
        <taxon>Micrococcales</taxon>
        <taxon>Beutenbergiaceae</taxon>
        <taxon>Litorihabitans</taxon>
    </lineage>
</organism>
<reference evidence="3" key="2">
    <citation type="submission" date="2023-02" db="EMBL/GenBank/DDBJ databases">
        <authorList>
            <person name="Sun Q."/>
            <person name="Mori K."/>
        </authorList>
    </citation>
    <scope>NUCLEOTIDE SEQUENCE</scope>
    <source>
        <strain evidence="3">NBRC 112290</strain>
    </source>
</reference>
<gene>
    <name evidence="3" type="ORF">GCM10025875_33310</name>
</gene>
<reference evidence="3" key="1">
    <citation type="journal article" date="2014" name="Int. J. Syst. Evol. Microbiol.">
        <title>Complete genome sequence of Corynebacterium casei LMG S-19264T (=DSM 44701T), isolated from a smear-ripened cheese.</title>
        <authorList>
            <consortium name="US DOE Joint Genome Institute (JGI-PGF)"/>
            <person name="Walter F."/>
            <person name="Albersmeier A."/>
            <person name="Kalinowski J."/>
            <person name="Ruckert C."/>
        </authorList>
    </citation>
    <scope>NUCLEOTIDE SEQUENCE</scope>
    <source>
        <strain evidence="3">NBRC 112290</strain>
    </source>
</reference>
<feature type="compositionally biased region" description="Low complexity" evidence="1">
    <location>
        <begin position="181"/>
        <end position="194"/>
    </location>
</feature>
<dbReference type="AlphaFoldDB" id="A0AA38CV60"/>
<name>A0AA38CV60_9MICO</name>
<sequence length="194" mass="19959">MRIVIVKATLVAMTTSAVPIVVLASTDRTDRDALVMTALLDAPGVVAVVHDLESDGDGGTDGDPDVVLRRRVLGEGGLEGSLGFRSGDAGPASPSRDEVVPMEHACPGCALREDAVPVIAELLEAAADGSTPCAACCSPSRSARRSSRPHAPSSRPPDRRVPCTAHGSASPSRWSTAHAHSPSCTTATTRCSRS</sequence>
<evidence type="ECO:0000256" key="2">
    <source>
        <dbReference type="SAM" id="SignalP"/>
    </source>
</evidence>
<keyword evidence="2" id="KW-0732">Signal</keyword>
<evidence type="ECO:0000256" key="1">
    <source>
        <dbReference type="SAM" id="MobiDB-lite"/>
    </source>
</evidence>
<feature type="region of interest" description="Disordered" evidence="1">
    <location>
        <begin position="138"/>
        <end position="194"/>
    </location>
</feature>
<comment type="caution">
    <text evidence="3">The sequence shown here is derived from an EMBL/GenBank/DDBJ whole genome shotgun (WGS) entry which is preliminary data.</text>
</comment>
<feature type="chain" id="PRO_5041281862" description="CobW/HypB/UreG nucleotide-binding domain-containing protein" evidence="2">
    <location>
        <begin position="25"/>
        <end position="194"/>
    </location>
</feature>
<dbReference type="EMBL" id="BSUM01000001">
    <property type="protein sequence ID" value="GMA33339.1"/>
    <property type="molecule type" value="Genomic_DNA"/>
</dbReference>
<keyword evidence="4" id="KW-1185">Reference proteome</keyword>
<feature type="signal peptide" evidence="2">
    <location>
        <begin position="1"/>
        <end position="24"/>
    </location>
</feature>
<feature type="region of interest" description="Disordered" evidence="1">
    <location>
        <begin position="79"/>
        <end position="99"/>
    </location>
</feature>
<accession>A0AA38CV60</accession>